<organism evidence="1 2">
    <name type="scientific">Streptomyces canus</name>
    <dbReference type="NCBI Taxonomy" id="58343"/>
    <lineage>
        <taxon>Bacteria</taxon>
        <taxon>Bacillati</taxon>
        <taxon>Actinomycetota</taxon>
        <taxon>Actinomycetes</taxon>
        <taxon>Kitasatosporales</taxon>
        <taxon>Streptomycetaceae</taxon>
        <taxon>Streptomyces</taxon>
        <taxon>Streptomyces aurantiacus group</taxon>
    </lineage>
</organism>
<evidence type="ECO:0000313" key="2">
    <source>
        <dbReference type="Proteomes" id="UP000053669"/>
    </source>
</evidence>
<comment type="caution">
    <text evidence="1">The sequence shown here is derived from an EMBL/GenBank/DDBJ whole genome shotgun (WGS) entry which is preliminary data.</text>
</comment>
<dbReference type="RefSeq" id="WP_059206809.1">
    <property type="nucleotide sequence ID" value="NZ_KQ948660.1"/>
</dbReference>
<accession>A0A101S9V4</accession>
<proteinExistence type="predicted"/>
<sequence>MSRSLLPDRFEILAFNGDRQADAVLRWEGDDRDHDYTVTVEGPWGQVSGRAGDCFEALFRVREQLEPQGWLLGVNGSRRDTWASGMCRGMGGFQVYHLTPFTPLTNADRILTFDPAPRETLATIAEQIAFEKEWSPSP</sequence>
<name>A0A101S9V4_9ACTN</name>
<evidence type="ECO:0000313" key="1">
    <source>
        <dbReference type="EMBL" id="KUN69967.1"/>
    </source>
</evidence>
<dbReference type="EMBL" id="LMWU01000018">
    <property type="protein sequence ID" value="KUN69967.1"/>
    <property type="molecule type" value="Genomic_DNA"/>
</dbReference>
<dbReference type="STRING" id="58343.AQJ46_19685"/>
<gene>
    <name evidence="1" type="ORF">AQJ46_19685</name>
</gene>
<reference evidence="1 2" key="1">
    <citation type="submission" date="2015-10" db="EMBL/GenBank/DDBJ databases">
        <title>Draft genome sequence of Streptomyces canus DSM 40017, type strain for the species Streptomyces canus.</title>
        <authorList>
            <person name="Ruckert C."/>
            <person name="Winkler A."/>
            <person name="Kalinowski J."/>
            <person name="Kampfer P."/>
            <person name="Glaeser S."/>
        </authorList>
    </citation>
    <scope>NUCLEOTIDE SEQUENCE [LARGE SCALE GENOMIC DNA]</scope>
    <source>
        <strain evidence="1 2">DSM 40017</strain>
    </source>
</reference>
<dbReference type="Proteomes" id="UP000053669">
    <property type="component" value="Unassembled WGS sequence"/>
</dbReference>
<protein>
    <submittedName>
        <fullName evidence="1">Uncharacterized protein</fullName>
    </submittedName>
</protein>
<dbReference type="AlphaFoldDB" id="A0A101S9V4"/>